<keyword evidence="2" id="KW-1185">Reference proteome</keyword>
<dbReference type="AlphaFoldDB" id="A0A3Q7JM94"/>
<dbReference type="InParanoid" id="A0A3Q7JM94"/>
<proteinExistence type="predicted"/>
<name>A0A3Q7JM94_SOLLC</name>
<dbReference type="Gramene" id="Solyc11g044365.1.1">
    <property type="protein sequence ID" value="Solyc11g044365.1.1.1"/>
    <property type="gene ID" value="Solyc11g044365.1"/>
</dbReference>
<organism evidence="1">
    <name type="scientific">Solanum lycopersicum</name>
    <name type="common">Tomato</name>
    <name type="synonym">Lycopersicon esculentum</name>
    <dbReference type="NCBI Taxonomy" id="4081"/>
    <lineage>
        <taxon>Eukaryota</taxon>
        <taxon>Viridiplantae</taxon>
        <taxon>Streptophyta</taxon>
        <taxon>Embryophyta</taxon>
        <taxon>Tracheophyta</taxon>
        <taxon>Spermatophyta</taxon>
        <taxon>Magnoliopsida</taxon>
        <taxon>eudicotyledons</taxon>
        <taxon>Gunneridae</taxon>
        <taxon>Pentapetalae</taxon>
        <taxon>asterids</taxon>
        <taxon>lamiids</taxon>
        <taxon>Solanales</taxon>
        <taxon>Solanaceae</taxon>
        <taxon>Solanoideae</taxon>
        <taxon>Solaneae</taxon>
        <taxon>Solanum</taxon>
        <taxon>Solanum subgen. Lycopersicon</taxon>
    </lineage>
</organism>
<evidence type="ECO:0000313" key="2">
    <source>
        <dbReference type="Proteomes" id="UP000004994"/>
    </source>
</evidence>
<dbReference type="OMA" id="LRVANHS"/>
<evidence type="ECO:0000313" key="1">
    <source>
        <dbReference type="EnsemblPlants" id="Solyc11g044365.1.1.1"/>
    </source>
</evidence>
<dbReference type="Proteomes" id="UP000004994">
    <property type="component" value="Chromosome 11"/>
</dbReference>
<reference evidence="1" key="1">
    <citation type="journal article" date="2012" name="Nature">
        <title>The tomato genome sequence provides insights into fleshy fruit evolution.</title>
        <authorList>
            <consortium name="Tomato Genome Consortium"/>
        </authorList>
    </citation>
    <scope>NUCLEOTIDE SEQUENCE [LARGE SCALE GENOMIC DNA]</scope>
    <source>
        <strain evidence="1">cv. Heinz 1706</strain>
    </source>
</reference>
<reference evidence="1" key="2">
    <citation type="submission" date="2019-01" db="UniProtKB">
        <authorList>
            <consortium name="EnsemblPlants"/>
        </authorList>
    </citation>
    <scope>IDENTIFICATION</scope>
    <source>
        <strain evidence="1">cv. Heinz 1706</strain>
    </source>
</reference>
<accession>A0A3Q7JM94</accession>
<sequence length="128" mass="14389">MNRFLGENPPTDTDAPNPIVFAYQNASVDEININLNSLEISLKKEKEYGETLQTSTKEPSIEKLSSFDLKTLCKDLEVADKEIKRVVSIKKERGYEYPYQTIGSAFAPLRVANHSSFDSNEGPSRSNE</sequence>
<dbReference type="EnsemblPlants" id="Solyc11g044365.1.1">
    <property type="protein sequence ID" value="Solyc11g044365.1.1.1"/>
    <property type="gene ID" value="Solyc11g044365.1"/>
</dbReference>
<protein>
    <submittedName>
        <fullName evidence="1">Uncharacterized protein</fullName>
    </submittedName>
</protein>